<sequence length="242" mass="27188">MKKLSLLLLLSTFIFCACSDDDEVNVVAGFESQLSETESECSSTTGTKYDDIYFHTTFKDEQALLEFDHYYSSWGFGGGFIYTNKTDISTPGYTNNSAITGTGKYGKVYLTSYYNSFTPSKIVNLNPDLYKFKGMWVTNSTYAYLSIKDGDSMAKKFVAGDWFKLTITGYTSSKAEIGSIDFYLADFRDGKSININTWQWVDLSSLNNASYIEFSMASTDNDSWGMLTPKYFCIDGITLAQK</sequence>
<dbReference type="Proteomes" id="UP000027601">
    <property type="component" value="Unassembled WGS sequence"/>
</dbReference>
<name>A0A069CZY9_9BACE</name>
<dbReference type="STRING" id="1121097.GCA_000428125_01698"/>
<dbReference type="OrthoDB" id="975232at2"/>
<evidence type="ECO:0000313" key="3">
    <source>
        <dbReference type="Proteomes" id="UP000027601"/>
    </source>
</evidence>
<comment type="caution">
    <text evidence="2">The sequence shown here is derived from an EMBL/GenBank/DDBJ whole genome shotgun (WGS) entry which is preliminary data.</text>
</comment>
<reference evidence="2 3" key="1">
    <citation type="journal article" date="2015" name="Microbes Environ.">
        <title>Distribution and evolution of nitrogen fixation genes in the phylum bacteroidetes.</title>
        <authorList>
            <person name="Inoue J."/>
            <person name="Oshima K."/>
            <person name="Suda W."/>
            <person name="Sakamoto M."/>
            <person name="Iino T."/>
            <person name="Noda S."/>
            <person name="Hongoh Y."/>
            <person name="Hattori M."/>
            <person name="Ohkuma M."/>
        </authorList>
    </citation>
    <scope>NUCLEOTIDE SEQUENCE [LARGE SCALE GENOMIC DNA]</scope>
    <source>
        <strain evidence="2 3">JCM 15093</strain>
    </source>
</reference>
<dbReference type="InterPro" id="IPR027828">
    <property type="entry name" value="DUF4465"/>
</dbReference>
<keyword evidence="3" id="KW-1185">Reference proteome</keyword>
<dbReference type="eggNOG" id="ENOG5032GIQ">
    <property type="taxonomic scope" value="Bacteria"/>
</dbReference>
<feature type="chain" id="PRO_5001662213" evidence="1">
    <location>
        <begin position="20"/>
        <end position="242"/>
    </location>
</feature>
<evidence type="ECO:0000313" key="2">
    <source>
        <dbReference type="EMBL" id="GAK36193.1"/>
    </source>
</evidence>
<dbReference type="Pfam" id="PF14717">
    <property type="entry name" value="DUF4465"/>
    <property type="match status" value="1"/>
</dbReference>
<keyword evidence="1" id="KW-0732">Signal</keyword>
<feature type="signal peptide" evidence="1">
    <location>
        <begin position="1"/>
        <end position="19"/>
    </location>
</feature>
<proteinExistence type="predicted"/>
<dbReference type="PROSITE" id="PS51257">
    <property type="entry name" value="PROKAR_LIPOPROTEIN"/>
    <property type="match status" value="1"/>
</dbReference>
<dbReference type="AlphaFoldDB" id="A0A069CZY9"/>
<dbReference type="EMBL" id="BAJS01000005">
    <property type="protein sequence ID" value="GAK36193.1"/>
    <property type="molecule type" value="Genomic_DNA"/>
</dbReference>
<dbReference type="Gene3D" id="2.60.120.1350">
    <property type="entry name" value="Protein of unknown function DUF4465"/>
    <property type="match status" value="1"/>
</dbReference>
<evidence type="ECO:0000256" key="1">
    <source>
        <dbReference type="SAM" id="SignalP"/>
    </source>
</evidence>
<accession>A0A069CZY9</accession>
<organism evidence="2 3">
    <name type="scientific">Bacteroides graminisolvens DSM 19988 = JCM 15093</name>
    <dbReference type="NCBI Taxonomy" id="1121097"/>
    <lineage>
        <taxon>Bacteria</taxon>
        <taxon>Pseudomonadati</taxon>
        <taxon>Bacteroidota</taxon>
        <taxon>Bacteroidia</taxon>
        <taxon>Bacteroidales</taxon>
        <taxon>Bacteroidaceae</taxon>
        <taxon>Bacteroides</taxon>
    </lineage>
</organism>
<dbReference type="RefSeq" id="WP_024996154.1">
    <property type="nucleotide sequence ID" value="NZ_ATZI01000005.1"/>
</dbReference>
<protein>
    <submittedName>
        <fullName evidence="2">Probable aggregation factor core protein MAFp3, isoform E</fullName>
    </submittedName>
</protein>
<gene>
    <name evidence="2" type="ORF">JCM15093_1340</name>
</gene>